<evidence type="ECO:0000313" key="2">
    <source>
        <dbReference type="EMBL" id="PIZ46720.1"/>
    </source>
</evidence>
<evidence type="ECO:0000313" key="3">
    <source>
        <dbReference type="Proteomes" id="UP000228920"/>
    </source>
</evidence>
<feature type="transmembrane region" description="Helical" evidence="1">
    <location>
        <begin position="86"/>
        <end position="104"/>
    </location>
</feature>
<evidence type="ECO:0000256" key="1">
    <source>
        <dbReference type="SAM" id="Phobius"/>
    </source>
</evidence>
<keyword evidence="1" id="KW-1133">Transmembrane helix</keyword>
<organism evidence="2 3">
    <name type="scientific">candidate division WWE3 bacterium CG_4_10_14_0_2_um_filter_41_14</name>
    <dbReference type="NCBI Taxonomy" id="1975072"/>
    <lineage>
        <taxon>Bacteria</taxon>
        <taxon>Katanobacteria</taxon>
    </lineage>
</organism>
<comment type="caution">
    <text evidence="2">The sequence shown here is derived from an EMBL/GenBank/DDBJ whole genome shotgun (WGS) entry which is preliminary data.</text>
</comment>
<gene>
    <name evidence="2" type="ORF">COY32_02850</name>
</gene>
<feature type="transmembrane region" description="Helical" evidence="1">
    <location>
        <begin position="7"/>
        <end position="33"/>
    </location>
</feature>
<feature type="transmembrane region" description="Helical" evidence="1">
    <location>
        <begin position="144"/>
        <end position="159"/>
    </location>
</feature>
<keyword evidence="1" id="KW-0472">Membrane</keyword>
<accession>A0A2M7TKB3</accession>
<protein>
    <submittedName>
        <fullName evidence="2">Uncharacterized protein</fullName>
    </submittedName>
</protein>
<sequence length="160" mass="17677">MINWTKLFTNLSFVITVTAIVTEIVIWILLVFLPQEYSGFAYLAGGFVFFVTNVFLTGYREVLRQQSRLDRNTFGKLNSIENDQHTALNIIFMLTTMICAYEMGVVSFDQSFLRGVFGGLGAGTGVACLFASSLGAVSPKGTRLIVRFTAYLLISLAIFG</sequence>
<proteinExistence type="predicted"/>
<dbReference type="EMBL" id="PFNL01000084">
    <property type="protein sequence ID" value="PIZ46720.1"/>
    <property type="molecule type" value="Genomic_DNA"/>
</dbReference>
<keyword evidence="1" id="KW-0812">Transmembrane</keyword>
<reference evidence="3" key="1">
    <citation type="submission" date="2017-09" db="EMBL/GenBank/DDBJ databases">
        <title>Depth-based differentiation of microbial function through sediment-hosted aquifers and enrichment of novel symbionts in the deep terrestrial subsurface.</title>
        <authorList>
            <person name="Probst A.J."/>
            <person name="Ladd B."/>
            <person name="Jarett J.K."/>
            <person name="Geller-Mcgrath D.E."/>
            <person name="Sieber C.M.K."/>
            <person name="Emerson J.B."/>
            <person name="Anantharaman K."/>
            <person name="Thomas B.C."/>
            <person name="Malmstrom R."/>
            <person name="Stieglmeier M."/>
            <person name="Klingl A."/>
            <person name="Woyke T."/>
            <person name="Ryan C.M."/>
            <person name="Banfield J.F."/>
        </authorList>
    </citation>
    <scope>NUCLEOTIDE SEQUENCE [LARGE SCALE GENOMIC DNA]</scope>
</reference>
<name>A0A2M7TKB3_UNCKA</name>
<dbReference type="Proteomes" id="UP000228920">
    <property type="component" value="Unassembled WGS sequence"/>
</dbReference>
<feature type="transmembrane region" description="Helical" evidence="1">
    <location>
        <begin position="116"/>
        <end position="137"/>
    </location>
</feature>
<feature type="transmembrane region" description="Helical" evidence="1">
    <location>
        <begin position="39"/>
        <end position="59"/>
    </location>
</feature>
<dbReference type="AlphaFoldDB" id="A0A2M7TKB3"/>